<gene>
    <name evidence="1" type="ORF">PoB_001734500</name>
</gene>
<dbReference type="Proteomes" id="UP000735302">
    <property type="component" value="Unassembled WGS sequence"/>
</dbReference>
<sequence>MLDPRLCLRRHIGDMANGVRERTVILQKLVGINWDTTPKSLRTVYASFIRPMLEYANSVLNVASRTPIGKLDRVQNAALRLIMGALRSTPMAILEPASGCELLSFRRNEQTVLAQARYLRTGEGTPVSPWQRILPHNAVDKEGVSH</sequence>
<accession>A0AAV3Z6T2</accession>
<dbReference type="GO" id="GO:0003964">
    <property type="term" value="F:RNA-directed DNA polymerase activity"/>
    <property type="evidence" value="ECO:0007669"/>
    <property type="project" value="UniProtKB-KW"/>
</dbReference>
<keyword evidence="1" id="KW-0808">Transferase</keyword>
<dbReference type="EMBL" id="BLXT01002074">
    <property type="protein sequence ID" value="GFN90839.1"/>
    <property type="molecule type" value="Genomic_DNA"/>
</dbReference>
<protein>
    <submittedName>
        <fullName evidence="1">RNA-directed DNA polymerase from mobile element jockey-like</fullName>
    </submittedName>
</protein>
<keyword evidence="2" id="KW-1185">Reference proteome</keyword>
<evidence type="ECO:0000313" key="1">
    <source>
        <dbReference type="EMBL" id="GFN90839.1"/>
    </source>
</evidence>
<reference evidence="1 2" key="1">
    <citation type="journal article" date="2021" name="Elife">
        <title>Chloroplast acquisition without the gene transfer in kleptoplastic sea slugs, Plakobranchus ocellatus.</title>
        <authorList>
            <person name="Maeda T."/>
            <person name="Takahashi S."/>
            <person name="Yoshida T."/>
            <person name="Shimamura S."/>
            <person name="Takaki Y."/>
            <person name="Nagai Y."/>
            <person name="Toyoda A."/>
            <person name="Suzuki Y."/>
            <person name="Arimoto A."/>
            <person name="Ishii H."/>
            <person name="Satoh N."/>
            <person name="Nishiyama T."/>
            <person name="Hasebe M."/>
            <person name="Maruyama T."/>
            <person name="Minagawa J."/>
            <person name="Obokata J."/>
            <person name="Shigenobu S."/>
        </authorList>
    </citation>
    <scope>NUCLEOTIDE SEQUENCE [LARGE SCALE GENOMIC DNA]</scope>
</reference>
<dbReference type="AlphaFoldDB" id="A0AAV3Z6T2"/>
<name>A0AAV3Z6T2_9GAST</name>
<proteinExistence type="predicted"/>
<keyword evidence="1" id="KW-0548">Nucleotidyltransferase</keyword>
<organism evidence="1 2">
    <name type="scientific">Plakobranchus ocellatus</name>
    <dbReference type="NCBI Taxonomy" id="259542"/>
    <lineage>
        <taxon>Eukaryota</taxon>
        <taxon>Metazoa</taxon>
        <taxon>Spiralia</taxon>
        <taxon>Lophotrochozoa</taxon>
        <taxon>Mollusca</taxon>
        <taxon>Gastropoda</taxon>
        <taxon>Heterobranchia</taxon>
        <taxon>Euthyneura</taxon>
        <taxon>Panpulmonata</taxon>
        <taxon>Sacoglossa</taxon>
        <taxon>Placobranchoidea</taxon>
        <taxon>Plakobranchidae</taxon>
        <taxon>Plakobranchus</taxon>
    </lineage>
</organism>
<evidence type="ECO:0000313" key="2">
    <source>
        <dbReference type="Proteomes" id="UP000735302"/>
    </source>
</evidence>
<comment type="caution">
    <text evidence="1">The sequence shown here is derived from an EMBL/GenBank/DDBJ whole genome shotgun (WGS) entry which is preliminary data.</text>
</comment>
<keyword evidence="1" id="KW-0695">RNA-directed DNA polymerase</keyword>